<dbReference type="InterPro" id="IPR010995">
    <property type="entry name" value="DNA_repair_Rad51/TF_NusA_a-hlx"/>
</dbReference>
<dbReference type="PANTHER" id="PTHR22942">
    <property type="entry name" value="RECA/RAD51/RADA DNA STRAND-PAIRING FAMILY MEMBER"/>
    <property type="match status" value="1"/>
</dbReference>
<dbReference type="InterPro" id="IPR020588">
    <property type="entry name" value="RecA_ATP-bd"/>
</dbReference>
<protein>
    <submittedName>
        <fullName evidence="13">Rad51-domain-containing protein</fullName>
    </submittedName>
</protein>
<dbReference type="GO" id="GO:0000150">
    <property type="term" value="F:DNA strand exchange activity"/>
    <property type="evidence" value="ECO:0007669"/>
    <property type="project" value="InterPro"/>
</dbReference>
<dbReference type="PROSITE" id="PS50163">
    <property type="entry name" value="RECA_3"/>
    <property type="match status" value="1"/>
</dbReference>
<dbReference type="VEuPathDB" id="FungiDB:AFLA_009082"/>
<dbReference type="InterPro" id="IPR024326">
    <property type="entry name" value="RRP7_C"/>
</dbReference>
<sequence>MPGSDSSDEFNDDVFIVDVDSIQAHGVGAADITKLKTNGFYTVASVHGATRKTLLKIRGFSEVKVEKIKDAINKCLPSASGFITAMELSHQRKRVVRISTGSKQFDAILGGGFQSMSISEVFGEFRCGKTQLSHTMSVVAQLPKEMGGADGKVAYIDTEGTFRPERIAQIAERFGVDADSARENIAYARALNSEHQLELLNTLSKEFTGGEYRLLIIDSIMNCFRVDYCGRGELADRQQKLNQFLMKLAHMAEEFNVCVLMTNQVQSDPGASALFAGADGRKPVGGHVLAHASTTRVLLRKGRGDERVAKIQDSPVKMGKDLEIAGYTVLPLRLPPAESKRAKPATHYLYLRPHEPRIPDADTPRSLFVVNVPIDTTELHLRHLFGSQLAAGRVERVHFEAVPTKKKGGMTTAHSMVANVSKSKKRKRVTVDELQNQLDDVALPSTWDRELQKSGAHAVVVFVDKPSMVASVKAAKKAGKRKDGEIVWGEGLEDRLPQLGLQRYLNHEEVRYPPRAELLRTVNDFMTMFEAVAEARRKEQALRAQEPDEDGFITVTSGPKLTSVAHEDEARELIEKQKQKSQGLEDFYRFQSREKRKERQNELLKKFDEDKKKLEEMKKRKGKIRPE</sequence>
<dbReference type="CDD" id="cd12950">
    <property type="entry name" value="RRP7_Rrp7p"/>
    <property type="match status" value="1"/>
</dbReference>
<dbReference type="GO" id="GO:0003690">
    <property type="term" value="F:double-stranded DNA binding"/>
    <property type="evidence" value="ECO:0007669"/>
    <property type="project" value="TreeGrafter"/>
</dbReference>
<dbReference type="GO" id="GO:0000709">
    <property type="term" value="P:meiotic joint molecule formation"/>
    <property type="evidence" value="ECO:0007669"/>
    <property type="project" value="UniProtKB-ARBA"/>
</dbReference>
<evidence type="ECO:0000259" key="12">
    <source>
        <dbReference type="PROSITE" id="PS50163"/>
    </source>
</evidence>
<dbReference type="Pfam" id="PF08423">
    <property type="entry name" value="Rad51"/>
    <property type="match status" value="1"/>
</dbReference>
<keyword evidence="14" id="KW-1185">Reference proteome</keyword>
<evidence type="ECO:0000313" key="14">
    <source>
        <dbReference type="Proteomes" id="UP000596276"/>
    </source>
</evidence>
<dbReference type="PANTHER" id="PTHR22942:SF30">
    <property type="entry name" value="MEIOTIC RECOMBINATION PROTEIN DMC1_LIM15 HOMOLOG"/>
    <property type="match status" value="1"/>
</dbReference>
<dbReference type="SUPFAM" id="SSF47794">
    <property type="entry name" value="Rad51 N-terminal domain-like"/>
    <property type="match status" value="1"/>
</dbReference>
<dbReference type="AlphaFoldDB" id="A0A7U2R388"/>
<accession>A0A7U2R388</accession>
<evidence type="ECO:0000256" key="7">
    <source>
        <dbReference type="ARBA" id="ARBA00023254"/>
    </source>
</evidence>
<dbReference type="GO" id="GO:0000730">
    <property type="term" value="P:DNA recombinase assembly"/>
    <property type="evidence" value="ECO:0007669"/>
    <property type="project" value="TreeGrafter"/>
</dbReference>
<dbReference type="GO" id="GO:0000794">
    <property type="term" value="C:condensed nuclear chromosome"/>
    <property type="evidence" value="ECO:0007669"/>
    <property type="project" value="TreeGrafter"/>
</dbReference>
<dbReference type="InterPro" id="IPR027417">
    <property type="entry name" value="P-loop_NTPase"/>
</dbReference>
<dbReference type="GO" id="GO:0140664">
    <property type="term" value="F:ATP-dependent DNA damage sensor activity"/>
    <property type="evidence" value="ECO:0007669"/>
    <property type="project" value="InterPro"/>
</dbReference>
<dbReference type="Pfam" id="PF12923">
    <property type="entry name" value="RRP7"/>
    <property type="match status" value="1"/>
</dbReference>
<dbReference type="GO" id="GO:0005524">
    <property type="term" value="F:ATP binding"/>
    <property type="evidence" value="ECO:0007669"/>
    <property type="project" value="UniProtKB-KW"/>
</dbReference>
<dbReference type="SMART" id="SM00382">
    <property type="entry name" value="AAA"/>
    <property type="match status" value="1"/>
</dbReference>
<dbReference type="Gene3D" id="3.40.50.300">
    <property type="entry name" value="P-loop containing nucleotide triphosphate hydrolases"/>
    <property type="match status" value="1"/>
</dbReference>
<comment type="subcellular location">
    <subcellularLocation>
        <location evidence="1">Nucleus</location>
    </subcellularLocation>
</comment>
<evidence type="ECO:0000256" key="1">
    <source>
        <dbReference type="ARBA" id="ARBA00004123"/>
    </source>
</evidence>
<keyword evidence="7" id="KW-0469">Meiosis</keyword>
<dbReference type="PROSITE" id="PS50162">
    <property type="entry name" value="RECA_2"/>
    <property type="match status" value="1"/>
</dbReference>
<keyword evidence="8" id="KW-0131">Cell cycle</keyword>
<dbReference type="GO" id="GO:0003697">
    <property type="term" value="F:single-stranded DNA binding"/>
    <property type="evidence" value="ECO:0007669"/>
    <property type="project" value="TreeGrafter"/>
</dbReference>
<dbReference type="Gene3D" id="1.10.150.20">
    <property type="entry name" value="5' to 3' exonuclease, C-terminal subdomain"/>
    <property type="match status" value="1"/>
</dbReference>
<evidence type="ECO:0000256" key="6">
    <source>
        <dbReference type="ARBA" id="ARBA00023242"/>
    </source>
</evidence>
<keyword evidence="3 9" id="KW-0547">Nucleotide-binding</keyword>
<dbReference type="Gene3D" id="6.10.250.1770">
    <property type="match status" value="1"/>
</dbReference>
<dbReference type="VEuPathDB" id="FungiDB:F9C07_2109550"/>
<evidence type="ECO:0000256" key="9">
    <source>
        <dbReference type="RuleBase" id="RU003422"/>
    </source>
</evidence>
<keyword evidence="6" id="KW-0539">Nucleus</keyword>
<evidence type="ECO:0000256" key="10">
    <source>
        <dbReference type="SAM" id="MobiDB-lite"/>
    </source>
</evidence>
<feature type="region of interest" description="Disordered" evidence="10">
    <location>
        <begin position="576"/>
        <end position="604"/>
    </location>
</feature>
<dbReference type="InterPro" id="IPR013632">
    <property type="entry name" value="Rad51_C"/>
</dbReference>
<dbReference type="InterPro" id="IPR040447">
    <property type="entry name" value="RRM_Rrp7"/>
</dbReference>
<evidence type="ECO:0000256" key="3">
    <source>
        <dbReference type="ARBA" id="ARBA00022741"/>
    </source>
</evidence>
<dbReference type="SUPFAM" id="SSF52540">
    <property type="entry name" value="P-loop containing nucleoside triphosphate hydrolases"/>
    <property type="match status" value="1"/>
</dbReference>
<gene>
    <name evidence="13" type="ORF">F9C07_2109550</name>
</gene>
<keyword evidence="5" id="KW-0238">DNA-binding</keyword>
<dbReference type="NCBIfam" id="TIGR02238">
    <property type="entry name" value="recomb_DMC1"/>
    <property type="match status" value="1"/>
</dbReference>
<dbReference type="InterPro" id="IPR011940">
    <property type="entry name" value="Dmc1"/>
</dbReference>
<evidence type="ECO:0000259" key="11">
    <source>
        <dbReference type="PROSITE" id="PS50162"/>
    </source>
</evidence>
<dbReference type="Pfam" id="PF14520">
    <property type="entry name" value="HHH_5"/>
    <property type="match status" value="1"/>
</dbReference>
<name>A0A7U2R388_ASPFN</name>
<dbReference type="VEuPathDB" id="FungiDB:AFLA_009081"/>
<dbReference type="FunFam" id="3.40.50.300:FF:000239">
    <property type="entry name" value="Meiotic recombination protein DMC1"/>
    <property type="match status" value="1"/>
</dbReference>
<evidence type="ECO:0000313" key="13">
    <source>
        <dbReference type="EMBL" id="QRD94109.1"/>
    </source>
</evidence>
<evidence type="ECO:0000256" key="4">
    <source>
        <dbReference type="ARBA" id="ARBA00022840"/>
    </source>
</evidence>
<dbReference type="Proteomes" id="UP000596276">
    <property type="component" value="Chromosome 6"/>
</dbReference>
<comment type="similarity">
    <text evidence="2">Belongs to the RecA family. DMC1 subfamily.</text>
</comment>
<dbReference type="Pfam" id="PF17799">
    <property type="entry name" value="RRM_Rrp7"/>
    <property type="match status" value="1"/>
</dbReference>
<feature type="compositionally biased region" description="Basic and acidic residues" evidence="10">
    <location>
        <begin position="586"/>
        <end position="604"/>
    </location>
</feature>
<dbReference type="GO" id="GO:0070192">
    <property type="term" value="P:chromosome organization involved in meiotic cell cycle"/>
    <property type="evidence" value="ECO:0007669"/>
    <property type="project" value="TreeGrafter"/>
</dbReference>
<evidence type="ECO:0000256" key="8">
    <source>
        <dbReference type="ARBA" id="ARBA00023306"/>
    </source>
</evidence>
<dbReference type="FunFam" id="1.10.150.20:FF:000172">
    <property type="entry name" value="Meiotic recombination protein (Dmc1), putative (AFU_orthologue AFUA_7G02200)"/>
    <property type="match status" value="1"/>
</dbReference>
<organism evidence="13 14">
    <name type="scientific">Aspergillus flavus (strain ATCC 200026 / FGSC A1120 / IAM 13836 / NRRL 3357 / JCM 12722 / SRRC 167)</name>
    <dbReference type="NCBI Taxonomy" id="332952"/>
    <lineage>
        <taxon>Eukaryota</taxon>
        <taxon>Fungi</taxon>
        <taxon>Dikarya</taxon>
        <taxon>Ascomycota</taxon>
        <taxon>Pezizomycotina</taxon>
        <taxon>Eurotiomycetes</taxon>
        <taxon>Eurotiomycetidae</taxon>
        <taxon>Eurotiales</taxon>
        <taxon>Aspergillaceae</taxon>
        <taxon>Aspergillus</taxon>
        <taxon>Aspergillus subgen. Circumdati</taxon>
    </lineage>
</organism>
<dbReference type="GO" id="GO:0042148">
    <property type="term" value="P:DNA strand invasion"/>
    <property type="evidence" value="ECO:0007669"/>
    <property type="project" value="TreeGrafter"/>
</dbReference>
<evidence type="ECO:0000256" key="2">
    <source>
        <dbReference type="ARBA" id="ARBA00008897"/>
    </source>
</evidence>
<reference evidence="14" key="1">
    <citation type="journal article" date="2021" name="G3 (Bethesda)">
        <title>Chromosome assembled and annotated genome sequence of Aspergillus flavus NRRL 3357.</title>
        <authorList>
            <person name="Skerker J.M."/>
            <person name="Pianalto K.M."/>
            <person name="Mondo S.J."/>
            <person name="Yang K."/>
            <person name="Arkin A.P."/>
            <person name="Keller N.P."/>
            <person name="Grigoriev I.V."/>
            <person name="Louise Glass N.L."/>
        </authorList>
    </citation>
    <scope>NUCLEOTIDE SEQUENCE [LARGE SCALE GENOMIC DNA]</scope>
    <source>
        <strain evidence="14">ATCC 200026 / FGSC A1120 / IAM 13836 / NRRL 3357 / JCM 12722 / SRRC 167</strain>
    </source>
</reference>
<dbReference type="InterPro" id="IPR020587">
    <property type="entry name" value="RecA_monomer-monomer_interface"/>
</dbReference>
<dbReference type="GO" id="GO:0006312">
    <property type="term" value="P:mitotic recombination"/>
    <property type="evidence" value="ECO:0007669"/>
    <property type="project" value="TreeGrafter"/>
</dbReference>
<dbReference type="CDD" id="cd12293">
    <property type="entry name" value="dRRM_Rrp7p"/>
    <property type="match status" value="1"/>
</dbReference>
<evidence type="ECO:0000256" key="5">
    <source>
        <dbReference type="ARBA" id="ARBA00023125"/>
    </source>
</evidence>
<feature type="domain" description="RecA family profile 1" evidence="11">
    <location>
        <begin position="94"/>
        <end position="265"/>
    </location>
</feature>
<dbReference type="EMBL" id="CP044623">
    <property type="protein sequence ID" value="QRD94109.1"/>
    <property type="molecule type" value="Genomic_DNA"/>
</dbReference>
<feature type="domain" description="RecA family profile 2" evidence="12">
    <location>
        <begin position="272"/>
        <end position="333"/>
    </location>
</feature>
<dbReference type="InterPro" id="IPR003593">
    <property type="entry name" value="AAA+_ATPase"/>
</dbReference>
<keyword evidence="4 9" id="KW-0067">ATP-binding</keyword>
<proteinExistence type="inferred from homology"/>
<dbReference type="NCBIfam" id="NF003301">
    <property type="entry name" value="PRK04301.1"/>
    <property type="match status" value="1"/>
</dbReference>